<keyword evidence="10" id="KW-1185">Reference proteome</keyword>
<dbReference type="GO" id="GO:0005886">
    <property type="term" value="C:plasma membrane"/>
    <property type="evidence" value="ECO:0007669"/>
    <property type="project" value="TreeGrafter"/>
</dbReference>
<evidence type="ECO:0000256" key="7">
    <source>
        <dbReference type="SAM" id="Phobius"/>
    </source>
</evidence>
<reference evidence="9 10" key="1">
    <citation type="submission" date="2017-04" db="EMBL/GenBank/DDBJ databases">
        <title>Monoglobus pectinilyticus 14 draft genome.</title>
        <authorList>
            <person name="Kim C."/>
            <person name="Rosendale D.I."/>
            <person name="Kelly W.J."/>
            <person name="Tannock G.W."/>
            <person name="Patchett M.L."/>
            <person name="Jordens J.Z."/>
        </authorList>
    </citation>
    <scope>NUCLEOTIDE SEQUENCE [LARGE SCALE GENOMIC DNA]</scope>
    <source>
        <strain evidence="9 10">14</strain>
    </source>
</reference>
<accession>A0A2K9P395</accession>
<dbReference type="CDD" id="cd04187">
    <property type="entry name" value="DPM1_like_bac"/>
    <property type="match status" value="1"/>
</dbReference>
<evidence type="ECO:0000259" key="8">
    <source>
        <dbReference type="Pfam" id="PF00535"/>
    </source>
</evidence>
<dbReference type="Gene3D" id="3.90.550.10">
    <property type="entry name" value="Spore Coat Polysaccharide Biosynthesis Protein SpsA, Chain A"/>
    <property type="match status" value="1"/>
</dbReference>
<keyword evidence="4 7" id="KW-0812">Transmembrane</keyword>
<feature type="transmembrane region" description="Helical" evidence="7">
    <location>
        <begin position="229"/>
        <end position="254"/>
    </location>
</feature>
<gene>
    <name evidence="9" type="ORF">B9O19_01158</name>
</gene>
<evidence type="ECO:0000256" key="2">
    <source>
        <dbReference type="ARBA" id="ARBA00022676"/>
    </source>
</evidence>
<keyword evidence="3 9" id="KW-0808">Transferase</keyword>
<dbReference type="OrthoDB" id="9807778at2"/>
<dbReference type="PANTHER" id="PTHR48090:SF1">
    <property type="entry name" value="PROPHAGE BACTOPRENOL GLUCOSYL TRANSFERASE HOMOLOG"/>
    <property type="match status" value="1"/>
</dbReference>
<protein>
    <submittedName>
        <fullName evidence="9">Glycosyl transferase family 2</fullName>
    </submittedName>
</protein>
<comment type="subcellular location">
    <subcellularLocation>
        <location evidence="1">Membrane</location>
        <topology evidence="1">Multi-pass membrane protein</topology>
    </subcellularLocation>
</comment>
<dbReference type="InterPro" id="IPR050256">
    <property type="entry name" value="Glycosyltransferase_2"/>
</dbReference>
<feature type="domain" description="Glycosyltransferase 2-like" evidence="8">
    <location>
        <begin position="9"/>
        <end position="137"/>
    </location>
</feature>
<dbReference type="GO" id="GO:0016757">
    <property type="term" value="F:glycosyltransferase activity"/>
    <property type="evidence" value="ECO:0007669"/>
    <property type="project" value="UniProtKB-KW"/>
</dbReference>
<dbReference type="SUPFAM" id="SSF53448">
    <property type="entry name" value="Nucleotide-diphospho-sugar transferases"/>
    <property type="match status" value="1"/>
</dbReference>
<dbReference type="InterPro" id="IPR029044">
    <property type="entry name" value="Nucleotide-diphossugar_trans"/>
</dbReference>
<dbReference type="PANTHER" id="PTHR48090">
    <property type="entry name" value="UNDECAPRENYL-PHOSPHATE 4-DEOXY-4-FORMAMIDO-L-ARABINOSE TRANSFERASE-RELATED"/>
    <property type="match status" value="1"/>
</dbReference>
<dbReference type="RefSeq" id="WP_102365533.1">
    <property type="nucleotide sequence ID" value="NZ_CP020991.1"/>
</dbReference>
<evidence type="ECO:0000256" key="3">
    <source>
        <dbReference type="ARBA" id="ARBA00022679"/>
    </source>
</evidence>
<evidence type="ECO:0000313" key="10">
    <source>
        <dbReference type="Proteomes" id="UP000235589"/>
    </source>
</evidence>
<dbReference type="AlphaFoldDB" id="A0A2K9P395"/>
<keyword evidence="6 7" id="KW-0472">Membrane</keyword>
<organism evidence="9 10">
    <name type="scientific">Monoglobus pectinilyticus</name>
    <dbReference type="NCBI Taxonomy" id="1981510"/>
    <lineage>
        <taxon>Bacteria</taxon>
        <taxon>Bacillati</taxon>
        <taxon>Bacillota</taxon>
        <taxon>Clostridia</taxon>
        <taxon>Monoglobales</taxon>
        <taxon>Monoglobaceae</taxon>
        <taxon>Monoglobus</taxon>
    </lineage>
</organism>
<sequence>MNSGGKVLSVVIPIYNEVNIEPNITRVMEVLSNAKIKYEIILVDDGSRNNAWGEISDIVDKYEGIIGIAFSRNFGKESALCAGLDAATGDCAICLDSDMQFPPEVIPDMYKLWEEGYEVVEGVKKKRQKESLMYKLCAGTFYSFLKKSSNIDLRNSSDFRLLDRAAIDAWKEMPEKQTFFRGMSSWVGFKRYQYEFEVADRIEGESKWSFKRLIGLAVDAVTSYTAAPLYAASIFGIIFFVFAVVMGIQTLYMYVLGKAQSGFTTVILLLLFIGAVILLGLGVIGIYIKKIYEEVKGRPRYIISRVIGKKDINK</sequence>
<dbReference type="EMBL" id="CP020991">
    <property type="protein sequence ID" value="AUO19319.1"/>
    <property type="molecule type" value="Genomic_DNA"/>
</dbReference>
<dbReference type="InterPro" id="IPR001173">
    <property type="entry name" value="Glyco_trans_2-like"/>
</dbReference>
<evidence type="ECO:0000256" key="1">
    <source>
        <dbReference type="ARBA" id="ARBA00004141"/>
    </source>
</evidence>
<dbReference type="GeneID" id="98062566"/>
<dbReference type="Proteomes" id="UP000235589">
    <property type="component" value="Chromosome"/>
</dbReference>
<name>A0A2K9P395_9FIRM</name>
<feature type="transmembrane region" description="Helical" evidence="7">
    <location>
        <begin position="266"/>
        <end position="288"/>
    </location>
</feature>
<dbReference type="KEGG" id="mpec:B9O19_01158"/>
<keyword evidence="5 7" id="KW-1133">Transmembrane helix</keyword>
<evidence type="ECO:0000256" key="6">
    <source>
        <dbReference type="ARBA" id="ARBA00023136"/>
    </source>
</evidence>
<evidence type="ECO:0000256" key="5">
    <source>
        <dbReference type="ARBA" id="ARBA00022989"/>
    </source>
</evidence>
<dbReference type="Pfam" id="PF00535">
    <property type="entry name" value="Glycos_transf_2"/>
    <property type="match status" value="1"/>
</dbReference>
<proteinExistence type="predicted"/>
<evidence type="ECO:0000313" key="9">
    <source>
        <dbReference type="EMBL" id="AUO19319.1"/>
    </source>
</evidence>
<evidence type="ECO:0000256" key="4">
    <source>
        <dbReference type="ARBA" id="ARBA00022692"/>
    </source>
</evidence>
<keyword evidence="2" id="KW-0328">Glycosyltransferase</keyword>